<name>A0ABT6J7R9_9GAMM</name>
<dbReference type="Proteomes" id="UP001156940">
    <property type="component" value="Unassembled WGS sequence"/>
</dbReference>
<evidence type="ECO:0000256" key="1">
    <source>
        <dbReference type="SAM" id="MobiDB-lite"/>
    </source>
</evidence>
<proteinExistence type="predicted"/>
<sequence>MTMQVQETPPTDPSDLNHPDRNPGDPSRQPPEHPGRDDRDAGRRGQEPPGQGHPRD</sequence>
<protein>
    <submittedName>
        <fullName evidence="2">Uncharacterized protein</fullName>
    </submittedName>
</protein>
<gene>
    <name evidence="2" type="ORF">QFW77_07680</name>
</gene>
<accession>A0ABT6J7R9</accession>
<organism evidence="2 3">
    <name type="scientific">Luteimonas endophytica</name>
    <dbReference type="NCBI Taxonomy" id="3042023"/>
    <lineage>
        <taxon>Bacteria</taxon>
        <taxon>Pseudomonadati</taxon>
        <taxon>Pseudomonadota</taxon>
        <taxon>Gammaproteobacteria</taxon>
        <taxon>Lysobacterales</taxon>
        <taxon>Lysobacteraceae</taxon>
        <taxon>Luteimonas</taxon>
    </lineage>
</organism>
<dbReference type="RefSeq" id="WP_280573869.1">
    <property type="nucleotide sequence ID" value="NZ_JARXRM010000028.1"/>
</dbReference>
<evidence type="ECO:0000313" key="2">
    <source>
        <dbReference type="EMBL" id="MDH5822872.1"/>
    </source>
</evidence>
<dbReference type="EMBL" id="JARXRM010000028">
    <property type="protein sequence ID" value="MDH5822872.1"/>
    <property type="molecule type" value="Genomic_DNA"/>
</dbReference>
<keyword evidence="3" id="KW-1185">Reference proteome</keyword>
<evidence type="ECO:0000313" key="3">
    <source>
        <dbReference type="Proteomes" id="UP001156940"/>
    </source>
</evidence>
<reference evidence="2 3" key="1">
    <citation type="submission" date="2023-04" db="EMBL/GenBank/DDBJ databases">
        <title>Luteimonas endophyticus RD2P54.</title>
        <authorList>
            <person name="Sun J.-Q."/>
        </authorList>
    </citation>
    <scope>NUCLEOTIDE SEQUENCE [LARGE SCALE GENOMIC DNA]</scope>
    <source>
        <strain evidence="2 3">RD2P54</strain>
    </source>
</reference>
<feature type="compositionally biased region" description="Basic and acidic residues" evidence="1">
    <location>
        <begin position="30"/>
        <end position="46"/>
    </location>
</feature>
<comment type="caution">
    <text evidence="2">The sequence shown here is derived from an EMBL/GenBank/DDBJ whole genome shotgun (WGS) entry which is preliminary data.</text>
</comment>
<feature type="region of interest" description="Disordered" evidence="1">
    <location>
        <begin position="1"/>
        <end position="56"/>
    </location>
</feature>